<proteinExistence type="predicted"/>
<feature type="transmembrane region" description="Helical" evidence="1">
    <location>
        <begin position="76"/>
        <end position="105"/>
    </location>
</feature>
<evidence type="ECO:0000256" key="1">
    <source>
        <dbReference type="SAM" id="Phobius"/>
    </source>
</evidence>
<evidence type="ECO:0000313" key="3">
    <source>
        <dbReference type="Proteomes" id="UP000199478"/>
    </source>
</evidence>
<keyword evidence="1" id="KW-0472">Membrane</keyword>
<feature type="transmembrane region" description="Helical" evidence="1">
    <location>
        <begin position="125"/>
        <end position="148"/>
    </location>
</feature>
<dbReference type="EMBL" id="FOYP01000001">
    <property type="protein sequence ID" value="SFR47195.1"/>
    <property type="molecule type" value="Genomic_DNA"/>
</dbReference>
<protein>
    <submittedName>
        <fullName evidence="2">Rod shape-determining protein MreD</fullName>
    </submittedName>
</protein>
<reference evidence="3" key="1">
    <citation type="submission" date="2016-10" db="EMBL/GenBank/DDBJ databases">
        <authorList>
            <person name="Varghese N."/>
            <person name="Submissions S."/>
        </authorList>
    </citation>
    <scope>NUCLEOTIDE SEQUENCE [LARGE SCALE GENOMIC DNA]</scope>
    <source>
        <strain evidence="3">DSM 26879</strain>
    </source>
</reference>
<keyword evidence="3" id="KW-1185">Reference proteome</keyword>
<dbReference type="STRING" id="390270.SAMN04488005_2338"/>
<dbReference type="Proteomes" id="UP000199478">
    <property type="component" value="Unassembled WGS sequence"/>
</dbReference>
<dbReference type="RefSeq" id="WP_090200070.1">
    <property type="nucleotide sequence ID" value="NZ_FOYP01000001.1"/>
</dbReference>
<feature type="transmembrane region" description="Helical" evidence="1">
    <location>
        <begin position="9"/>
        <end position="30"/>
    </location>
</feature>
<organism evidence="2 3">
    <name type="scientific">Yoonia tamlensis</name>
    <dbReference type="NCBI Taxonomy" id="390270"/>
    <lineage>
        <taxon>Bacteria</taxon>
        <taxon>Pseudomonadati</taxon>
        <taxon>Pseudomonadota</taxon>
        <taxon>Alphaproteobacteria</taxon>
        <taxon>Rhodobacterales</taxon>
        <taxon>Paracoccaceae</taxon>
        <taxon>Yoonia</taxon>
    </lineage>
</organism>
<sequence>MASRTGPQIWVKCVTFAVIILVIMVVQLVPQSMEPRILTIAVPFDWFTPWHLRMVPPDFCLAVMLAWVVRRPKFAPVWIIAGIFLLADLVFQRPPGLWAAMVVWLSEELRKRHREFRAMPFLGEWGSVALAMFALFATYRLALAVFALDVAPLGMVVLQLILTIAAYPFVVVFMHYVFGISRVAPGETGSRGQRV</sequence>
<keyword evidence="1" id="KW-1133">Transmembrane helix</keyword>
<dbReference type="OrthoDB" id="7629477at2"/>
<gene>
    <name evidence="2" type="ORF">SAMN04488005_2338</name>
</gene>
<evidence type="ECO:0000313" key="2">
    <source>
        <dbReference type="EMBL" id="SFR47195.1"/>
    </source>
</evidence>
<name>A0A1I6GY79_9RHOB</name>
<feature type="transmembrane region" description="Helical" evidence="1">
    <location>
        <begin position="50"/>
        <end position="69"/>
    </location>
</feature>
<keyword evidence="1" id="KW-0812">Transmembrane</keyword>
<accession>A0A1I6GY79</accession>
<dbReference type="AlphaFoldDB" id="A0A1I6GY79"/>
<feature type="transmembrane region" description="Helical" evidence="1">
    <location>
        <begin position="155"/>
        <end position="178"/>
    </location>
</feature>